<evidence type="ECO:0000313" key="4">
    <source>
        <dbReference type="Proteomes" id="UP000285832"/>
    </source>
</evidence>
<dbReference type="EMBL" id="QSQN01000041">
    <property type="protein sequence ID" value="RGK37318.1"/>
    <property type="molecule type" value="Genomic_DNA"/>
</dbReference>
<proteinExistence type="predicted"/>
<evidence type="ECO:0000313" key="1">
    <source>
        <dbReference type="EMBL" id="RGK37318.1"/>
    </source>
</evidence>
<sequence length="123" mass="14815">MNLSQAPEQGIMYALYRNKVVYQPYIRENLMLQEDEEKNLLELHLFDAKEEYRYVKMRKGTVETVISDATVMYEDQYVERIVTLDSRDDMKEAYNDCVEVVNYITYDENDLMTIQNYRLKEVQ</sequence>
<organism evidence="1 3">
    <name type="scientific">[Ruminococcus] lactaris</name>
    <dbReference type="NCBI Taxonomy" id="46228"/>
    <lineage>
        <taxon>Bacteria</taxon>
        <taxon>Bacillati</taxon>
        <taxon>Bacillota</taxon>
        <taxon>Clostridia</taxon>
        <taxon>Lachnospirales</taxon>
        <taxon>Lachnospiraceae</taxon>
        <taxon>Mediterraneibacter</taxon>
    </lineage>
</organism>
<accession>A0A3E4LIR0</accession>
<dbReference type="Proteomes" id="UP000260793">
    <property type="component" value="Unassembled WGS sequence"/>
</dbReference>
<evidence type="ECO:0000313" key="2">
    <source>
        <dbReference type="EMBL" id="RHJ63534.1"/>
    </source>
</evidence>
<comment type="caution">
    <text evidence="1">The sequence shown here is derived from an EMBL/GenBank/DDBJ whole genome shotgun (WGS) entry which is preliminary data.</text>
</comment>
<dbReference type="Proteomes" id="UP000285832">
    <property type="component" value="Unassembled WGS sequence"/>
</dbReference>
<reference evidence="3 4" key="1">
    <citation type="submission" date="2018-08" db="EMBL/GenBank/DDBJ databases">
        <title>A genome reference for cultivated species of the human gut microbiota.</title>
        <authorList>
            <person name="Zou Y."/>
            <person name="Xue W."/>
            <person name="Luo G."/>
        </authorList>
    </citation>
    <scope>NUCLEOTIDE SEQUENCE [LARGE SCALE GENOMIC DNA]</scope>
    <source>
        <strain evidence="2 4">AM09-9</strain>
        <strain evidence="1 3">TF11-7</strain>
    </source>
</reference>
<name>A0A3E4LIR0_9FIRM</name>
<dbReference type="AlphaFoldDB" id="A0A3E4LIR0"/>
<protein>
    <submittedName>
        <fullName evidence="1">Uncharacterized protein</fullName>
    </submittedName>
</protein>
<dbReference type="EMBL" id="QRMI01000004">
    <property type="protein sequence ID" value="RHJ63534.1"/>
    <property type="molecule type" value="Genomic_DNA"/>
</dbReference>
<gene>
    <name evidence="2" type="ORF">DW116_02285</name>
    <name evidence="1" type="ORF">DXD17_12670</name>
</gene>
<evidence type="ECO:0000313" key="3">
    <source>
        <dbReference type="Proteomes" id="UP000260793"/>
    </source>
</evidence>
<dbReference type="RefSeq" id="WP_117688629.1">
    <property type="nucleotide sequence ID" value="NZ_DXNI01000003.1"/>
</dbReference>